<keyword evidence="3" id="KW-1185">Reference proteome</keyword>
<gene>
    <name evidence="2" type="ORF">CFOL_v3_22070</name>
</gene>
<evidence type="ECO:0000259" key="1">
    <source>
        <dbReference type="Pfam" id="PF13966"/>
    </source>
</evidence>
<dbReference type="AlphaFoldDB" id="A0A1Q3CEG8"/>
<accession>A0A1Q3CEG8</accession>
<name>A0A1Q3CEG8_CEPFO</name>
<protein>
    <recommendedName>
        <fullName evidence="1">Reverse transcriptase zinc-binding domain-containing protein</fullName>
    </recommendedName>
</protein>
<dbReference type="EMBL" id="BDDD01001832">
    <property type="protein sequence ID" value="GAV78605.1"/>
    <property type="molecule type" value="Genomic_DNA"/>
</dbReference>
<dbReference type="Pfam" id="PF13966">
    <property type="entry name" value="zf-RVT"/>
    <property type="match status" value="1"/>
</dbReference>
<organism evidence="2 3">
    <name type="scientific">Cephalotus follicularis</name>
    <name type="common">Albany pitcher plant</name>
    <dbReference type="NCBI Taxonomy" id="3775"/>
    <lineage>
        <taxon>Eukaryota</taxon>
        <taxon>Viridiplantae</taxon>
        <taxon>Streptophyta</taxon>
        <taxon>Embryophyta</taxon>
        <taxon>Tracheophyta</taxon>
        <taxon>Spermatophyta</taxon>
        <taxon>Magnoliopsida</taxon>
        <taxon>eudicotyledons</taxon>
        <taxon>Gunneridae</taxon>
        <taxon>Pentapetalae</taxon>
        <taxon>rosids</taxon>
        <taxon>fabids</taxon>
        <taxon>Oxalidales</taxon>
        <taxon>Cephalotaceae</taxon>
        <taxon>Cephalotus</taxon>
    </lineage>
</organism>
<evidence type="ECO:0000313" key="2">
    <source>
        <dbReference type="EMBL" id="GAV78605.1"/>
    </source>
</evidence>
<proteinExistence type="predicted"/>
<dbReference type="OrthoDB" id="1743856at2759"/>
<feature type="non-terminal residue" evidence="2">
    <location>
        <position position="1"/>
    </location>
</feature>
<dbReference type="InterPro" id="IPR026960">
    <property type="entry name" value="RVT-Znf"/>
</dbReference>
<dbReference type="Proteomes" id="UP000187406">
    <property type="component" value="Unassembled WGS sequence"/>
</dbReference>
<comment type="caution">
    <text evidence="2">The sequence shown here is derived from an EMBL/GenBank/DDBJ whole genome shotgun (WGS) entry which is preliminary data.</text>
</comment>
<evidence type="ECO:0000313" key="3">
    <source>
        <dbReference type="Proteomes" id="UP000187406"/>
    </source>
</evidence>
<feature type="domain" description="Reverse transcriptase zinc-binding" evidence="1">
    <location>
        <begin position="124"/>
        <end position="195"/>
    </location>
</feature>
<sequence length="234" mass="26859">KEVLKKGLKWRIGNGINTEIWNDNGISTIHEPPTPTPSNVLDHNAQVSQQIVWDNGEWDRELVRQCFDDATTQAILSILLPHRLCADKHIWSKHLTGNYTVKSGYRLAYGLVNGIASENVTVPAQQENLWKWFWSITLPHKINIFGGKCCRDILPTLVNLVGRVPQTETICKIFHARKESMMRAIFKCPWAARVWEDNKLAIGGEINISNNMTYFLKVTRSKLTIEKMQFLYDI</sequence>
<reference evidence="3" key="1">
    <citation type="submission" date="2016-04" db="EMBL/GenBank/DDBJ databases">
        <title>Cephalotus genome sequencing.</title>
        <authorList>
            <person name="Fukushima K."/>
            <person name="Hasebe M."/>
            <person name="Fang X."/>
        </authorList>
    </citation>
    <scope>NUCLEOTIDE SEQUENCE [LARGE SCALE GENOMIC DNA]</scope>
    <source>
        <strain evidence="3">cv. St1</strain>
    </source>
</reference>
<dbReference type="InParanoid" id="A0A1Q3CEG8"/>